<feature type="compositionally biased region" description="Basic and acidic residues" evidence="4">
    <location>
        <begin position="50"/>
        <end position="74"/>
    </location>
</feature>
<keyword evidence="2 3" id="KW-0539">Nucleus</keyword>
<accession>A0ABP1BHN0</accession>
<evidence type="ECO:0000256" key="1">
    <source>
        <dbReference type="ARBA" id="ARBA00004123"/>
    </source>
</evidence>
<organism evidence="6 7">
    <name type="scientific">Sphagnum jensenii</name>
    <dbReference type="NCBI Taxonomy" id="128206"/>
    <lineage>
        <taxon>Eukaryota</taxon>
        <taxon>Viridiplantae</taxon>
        <taxon>Streptophyta</taxon>
        <taxon>Embryophyta</taxon>
        <taxon>Bryophyta</taxon>
        <taxon>Sphagnophytina</taxon>
        <taxon>Sphagnopsida</taxon>
        <taxon>Sphagnales</taxon>
        <taxon>Sphagnaceae</taxon>
        <taxon>Sphagnum</taxon>
    </lineage>
</organism>
<evidence type="ECO:0000256" key="3">
    <source>
        <dbReference type="PROSITE-ProRule" id="PRU00649"/>
    </source>
</evidence>
<feature type="domain" description="TFIIS N-terminal" evidence="5">
    <location>
        <begin position="169"/>
        <end position="246"/>
    </location>
</feature>
<evidence type="ECO:0000256" key="2">
    <source>
        <dbReference type="ARBA" id="ARBA00023242"/>
    </source>
</evidence>
<protein>
    <recommendedName>
        <fullName evidence="5">TFIIS N-terminal domain-containing protein</fullName>
    </recommendedName>
</protein>
<feature type="region of interest" description="Disordered" evidence="4">
    <location>
        <begin position="41"/>
        <end position="75"/>
    </location>
</feature>
<dbReference type="PANTHER" id="PTHR46548">
    <property type="entry name" value="BAH AND TFIIS DOMAIN-CONTAINING PROTEIN-RELATED"/>
    <property type="match status" value="1"/>
</dbReference>
<name>A0ABP1BHN0_9BRYO</name>
<dbReference type="CDD" id="cd00183">
    <property type="entry name" value="TFIIS_I"/>
    <property type="match status" value="1"/>
</dbReference>
<feature type="compositionally biased region" description="Polar residues" evidence="4">
    <location>
        <begin position="1038"/>
        <end position="1053"/>
    </location>
</feature>
<dbReference type="PROSITE" id="PS51319">
    <property type="entry name" value="TFIIS_N"/>
    <property type="match status" value="1"/>
</dbReference>
<feature type="compositionally biased region" description="Polar residues" evidence="4">
    <location>
        <begin position="606"/>
        <end position="617"/>
    </location>
</feature>
<feature type="compositionally biased region" description="Polar residues" evidence="4">
    <location>
        <begin position="740"/>
        <end position="757"/>
    </location>
</feature>
<dbReference type="PANTHER" id="PTHR46548:SF1">
    <property type="entry name" value="BAH AND TFIIS DOMAIN-CONTAINING PROTEIN-RELATED"/>
    <property type="match status" value="1"/>
</dbReference>
<proteinExistence type="predicted"/>
<feature type="region of interest" description="Disordered" evidence="4">
    <location>
        <begin position="1351"/>
        <end position="1376"/>
    </location>
</feature>
<feature type="compositionally biased region" description="Low complexity" evidence="4">
    <location>
        <begin position="427"/>
        <end position="447"/>
    </location>
</feature>
<dbReference type="SUPFAM" id="SSF47676">
    <property type="entry name" value="Conserved domain common to transcription factors TFIIS, elongin A, CRSP70"/>
    <property type="match status" value="1"/>
</dbReference>
<dbReference type="InterPro" id="IPR017923">
    <property type="entry name" value="TFIIS_N"/>
</dbReference>
<evidence type="ECO:0000256" key="4">
    <source>
        <dbReference type="SAM" id="MobiDB-lite"/>
    </source>
</evidence>
<feature type="region of interest" description="Disordered" evidence="4">
    <location>
        <begin position="524"/>
        <end position="617"/>
    </location>
</feature>
<feature type="region of interest" description="Disordered" evidence="4">
    <location>
        <begin position="1247"/>
        <end position="1273"/>
    </location>
</feature>
<feature type="compositionally biased region" description="Polar residues" evidence="4">
    <location>
        <begin position="976"/>
        <end position="986"/>
    </location>
</feature>
<feature type="compositionally biased region" description="Basic and acidic residues" evidence="4">
    <location>
        <begin position="581"/>
        <end position="605"/>
    </location>
</feature>
<feature type="region of interest" description="Disordered" evidence="4">
    <location>
        <begin position="346"/>
        <end position="377"/>
    </location>
</feature>
<feature type="region of interest" description="Disordered" evidence="4">
    <location>
        <begin position="735"/>
        <end position="802"/>
    </location>
</feature>
<dbReference type="Proteomes" id="UP001497522">
    <property type="component" value="Chromosome 4"/>
</dbReference>
<reference evidence="6" key="1">
    <citation type="submission" date="2024-03" db="EMBL/GenBank/DDBJ databases">
        <authorList>
            <consortium name="ELIXIR-Norway"/>
            <consortium name="Elixir Norway"/>
        </authorList>
    </citation>
    <scope>NUCLEOTIDE SEQUENCE</scope>
</reference>
<feature type="compositionally biased region" description="Polar residues" evidence="4">
    <location>
        <begin position="1351"/>
        <end position="1374"/>
    </location>
</feature>
<dbReference type="InterPro" id="IPR003617">
    <property type="entry name" value="TFIIS/CRSP70_N_sub"/>
</dbReference>
<dbReference type="EMBL" id="OZ023705">
    <property type="protein sequence ID" value="CAK9875091.1"/>
    <property type="molecule type" value="Genomic_DNA"/>
</dbReference>
<feature type="compositionally biased region" description="Polar residues" evidence="4">
    <location>
        <begin position="1131"/>
        <end position="1144"/>
    </location>
</feature>
<feature type="compositionally biased region" description="Low complexity" evidence="4">
    <location>
        <begin position="1148"/>
        <end position="1158"/>
    </location>
</feature>
<dbReference type="SMART" id="SM00509">
    <property type="entry name" value="TFS2N"/>
    <property type="match status" value="1"/>
</dbReference>
<evidence type="ECO:0000259" key="5">
    <source>
        <dbReference type="PROSITE" id="PS51319"/>
    </source>
</evidence>
<feature type="region of interest" description="Disordered" evidence="4">
    <location>
        <begin position="1131"/>
        <end position="1162"/>
    </location>
</feature>
<keyword evidence="7" id="KW-1185">Reference proteome</keyword>
<dbReference type="Pfam" id="PF08711">
    <property type="entry name" value="Med26"/>
    <property type="match status" value="1"/>
</dbReference>
<feature type="region of interest" description="Disordered" evidence="4">
    <location>
        <begin position="975"/>
        <end position="1053"/>
    </location>
</feature>
<feature type="compositionally biased region" description="Polar residues" evidence="4">
    <location>
        <begin position="402"/>
        <end position="418"/>
    </location>
</feature>
<feature type="compositionally biased region" description="Basic and acidic residues" evidence="4">
    <location>
        <begin position="1254"/>
        <end position="1265"/>
    </location>
</feature>
<dbReference type="InterPro" id="IPR035441">
    <property type="entry name" value="TFIIS/LEDGF_dom_sf"/>
</dbReference>
<evidence type="ECO:0000313" key="7">
    <source>
        <dbReference type="Proteomes" id="UP001497522"/>
    </source>
</evidence>
<comment type="subcellular location">
    <subcellularLocation>
        <location evidence="1 3">Nucleus</location>
    </subcellularLocation>
</comment>
<feature type="region of interest" description="Disordered" evidence="4">
    <location>
        <begin position="391"/>
        <end position="448"/>
    </location>
</feature>
<dbReference type="Gene3D" id="1.20.930.10">
    <property type="entry name" value="Conserved domain common to transcription factors TFIIS, elongin A, CRSP70"/>
    <property type="match status" value="1"/>
</dbReference>
<sequence>MQAAVQSGGPSPRALTRLISSSQQLKGSGGVDSVQNVLYSLSGKKGKKRERADQNLDPSGGKRERNVKFDDHPDTSTLRCEQSMKLDEIATILNKDGGLLNVGVVEHLVQLMPNDPQEGTGGRKLAPDVVVARRSMLAGVIAATENAECLNLFVHLGGLRLLDDWLQEAHKGKVGEVGSPKECDKGVEDLLLTLLRALDRLPVDLKALKTCSVGKSVNHLRSHKNLDIQKKARKLVDVWKKRVDAEMKASGEAKPGLGHGISWSYKQSLPAEPVHTLTKAASGGLPEVAMKSSVALAGNAKVMSNGANAGEDAAASAKPPQGAPLVSKTAASVVLSPDLSALKESNARLTPTNLSPDVPANPVKEEKSSSSSLTLSNGHSWVSALGKGSGGGIITSKEDPKTSVTFSTNGSSKTSSVAGSPRLPNNKVVPGGSSPPGSSKEVSSGKPQVWNRSVVATEKAVVGSVTETSSSQQRLIVRIPNPGKSPGRTSGAAVDVAMPVSRSSSPSVLERHLSTVVADVVLETKNRPPQAGGSQAALSPPEAGADFKVGNGAKSGTGGESEVDQRKPLPQNNDPPVNALESEKNLLNESAHRKVGMKEEVESVSKETLSSGCSSSALRGAAGETSLQVGGDRGKDAANTANAVGCVEDRPPRQFQVLPMEVDDGAMSLLATAAAEVGARGSGTVTLERDGTGAQTLKREQEFSGNSPVDARHLHINGSFSGHRVMEIDGALQSKDHSETGVTTQSALNHETPSTKGGNRGGGKIEQEQHDTGSVVRQGSDANKEAESLSSLEPGGQVEKEEKKLVAGECAGQACEASSDTPNTLMSMGEQQVENRQAIEASTKVSVIHPLLKDYVVSGIKDLDSKLSGKVGKRELFSEERNLSWTQSKDTSSVRDLCNNGFGVGSRDYKAIVGSSMESRVQEEKNGKRRGQEIAQLFGGRRGGGANDAQRVVELASGFPEEDVLEVARQAVNEVEQMQENNSKPVSSSSSDRDGKNARATGGLTNGGEMKNVTTTSDMAGRERQQISPTVVDDRVKTGSNALDQQHVNSGMEKSTIDSIEVAAKVSHTACPGDGEEVDQAMKVERTPERKSPALSGEEMEIALEANRGPVLVSSSVSQPIVNSAATDNSQWDYMTPQQPTEGTGHNDAAAAAVGGSDASERPDFDLNEGFAAEDSPQDDTVMTPPTTSAAALVLQPAAHPKASSPAPVGGGVAAPIAVLAATKGAFIPPASPIRIKGELGWKGSAATSAFRPAEPRQTPDKQHSNAESLASDANLSLNTNAVKRARPLLEFDLNVVDERVMEDAGVATVTTLSSQGSVLGISLQNQSLPSSSVSGVTFSKQESPFLTFLNPESSSSAHPISNGNGSGSLQASHGQALPSCSGYGAMRPNLDLDLNRMDNSEECGTPLPFSSDAQAAEAALINNSKSKPPPRRVMDFDLNDGPSFEEVAVDEPLLQSLPVRRPAGNAPMPVPMSGLRIVGEAMNLSPWFSAPGNSFQGVALPAFPPARVPDPVYSVAATTAAQSFLNVGSSTTTAVGPFTNEMFHGGPTTLSPSPAIVYHPPAERVAFNAYGPFPVFGGSTGFRPSSVPLPATTSAPFVDAASGPVPFPAMSSQLGSQPTVPSTYIRPPFLMGMPAEAAAAADNGSGGAWSIRSLDLNAGPELADADSTRDDMMHGRLLPLHPAAPAVFNEQMRANLSQVSGNSGLMMTPLKRKEPEGQWNCYTGNAGFKQATWQ</sequence>
<gene>
    <name evidence="6" type="ORF">CSSPJE1EN2_LOCUS17340</name>
</gene>
<evidence type="ECO:0000313" key="6">
    <source>
        <dbReference type="EMBL" id="CAK9875091.1"/>
    </source>
</evidence>